<keyword evidence="2" id="KW-0812">Transmembrane</keyword>
<comment type="caution">
    <text evidence="4">The sequence shown here is derived from an EMBL/GenBank/DDBJ whole genome shotgun (WGS) entry which is preliminary data.</text>
</comment>
<dbReference type="InterPro" id="IPR005182">
    <property type="entry name" value="YdbS-like_PH"/>
</dbReference>
<evidence type="ECO:0000256" key="2">
    <source>
        <dbReference type="SAM" id="Phobius"/>
    </source>
</evidence>
<evidence type="ECO:0000313" key="5">
    <source>
        <dbReference type="Proteomes" id="UP000644727"/>
    </source>
</evidence>
<dbReference type="EMBL" id="JADEYR010000008">
    <property type="protein sequence ID" value="MBE9404311.1"/>
    <property type="molecule type" value="Genomic_DNA"/>
</dbReference>
<evidence type="ECO:0000313" key="4">
    <source>
        <dbReference type="EMBL" id="MBE9404311.1"/>
    </source>
</evidence>
<keyword evidence="2" id="KW-0472">Membrane</keyword>
<feature type="transmembrane region" description="Helical" evidence="2">
    <location>
        <begin position="94"/>
        <end position="115"/>
    </location>
</feature>
<organism evidence="4 5">
    <name type="scientific">Brachybacterium epidermidis</name>
    <dbReference type="NCBI Taxonomy" id="2781983"/>
    <lineage>
        <taxon>Bacteria</taxon>
        <taxon>Bacillati</taxon>
        <taxon>Actinomycetota</taxon>
        <taxon>Actinomycetes</taxon>
        <taxon>Micrococcales</taxon>
        <taxon>Dermabacteraceae</taxon>
        <taxon>Brachybacterium</taxon>
    </lineage>
</organism>
<evidence type="ECO:0000256" key="1">
    <source>
        <dbReference type="SAM" id="MobiDB-lite"/>
    </source>
</evidence>
<gene>
    <name evidence="4" type="ORF">IOE58_08980</name>
</gene>
<evidence type="ECO:0000259" key="3">
    <source>
        <dbReference type="Pfam" id="PF03703"/>
    </source>
</evidence>
<accession>A0ABR9W1J5</accession>
<reference evidence="4 5" key="1">
    <citation type="submission" date="2020-10" db="EMBL/GenBank/DDBJ databases">
        <title>Draft genome and description of Brachybacterium epidermidis sp nov.</title>
        <authorList>
            <person name="Boxberger M."/>
            <person name="La Scola B."/>
        </authorList>
    </citation>
    <scope>NUCLEOTIDE SEQUENCE [LARGE SCALE GENOMIC DNA]</scope>
    <source>
        <strain evidence="4 5">Marseille-Q2903</strain>
    </source>
</reference>
<name>A0ABR9W1J5_9MICO</name>
<proteinExistence type="predicted"/>
<keyword evidence="5" id="KW-1185">Reference proteome</keyword>
<feature type="compositionally biased region" description="Basic and acidic residues" evidence="1">
    <location>
        <begin position="51"/>
        <end position="63"/>
    </location>
</feature>
<feature type="region of interest" description="Disordered" evidence="1">
    <location>
        <begin position="1"/>
        <end position="78"/>
    </location>
</feature>
<sequence>MDAMNQPPREFVEPPESQLQVPVETQRGPAPMPRVSERRLEAAQKPGPRSESSDREPSDREPSDPPVPIVTDDGPRIGASGLKPVSPKLIPARYIAGIPGYVTGVLMIAACLVLWWWQGWWWLGLVAVIPAITVVQGLLFTPRRVRAIGYLDGEDELIVASGLMFRNVVTVPYGRIQSVKIDEGPVDRSYGLAKISFTTAADAGETLPGLPKEEAERLRELLTRRGIDTMAAL</sequence>
<dbReference type="PANTHER" id="PTHR34473">
    <property type="entry name" value="UPF0699 TRANSMEMBRANE PROTEIN YDBS"/>
    <property type="match status" value="1"/>
</dbReference>
<feature type="domain" description="YdbS-like PH" evidence="3">
    <location>
        <begin position="146"/>
        <end position="222"/>
    </location>
</feature>
<feature type="transmembrane region" description="Helical" evidence="2">
    <location>
        <begin position="121"/>
        <end position="140"/>
    </location>
</feature>
<dbReference type="Proteomes" id="UP000644727">
    <property type="component" value="Unassembled WGS sequence"/>
</dbReference>
<dbReference type="Pfam" id="PF03703">
    <property type="entry name" value="bPH_2"/>
    <property type="match status" value="1"/>
</dbReference>
<dbReference type="PANTHER" id="PTHR34473:SF3">
    <property type="entry name" value="TRANSMEMBRANE PROTEIN-RELATED"/>
    <property type="match status" value="1"/>
</dbReference>
<keyword evidence="2" id="KW-1133">Transmembrane helix</keyword>
<protein>
    <submittedName>
        <fullName evidence="4">PH domain-containing protein</fullName>
    </submittedName>
</protein>